<organism evidence="3 4">
    <name type="scientific">Amorphotheca resinae ATCC 22711</name>
    <dbReference type="NCBI Taxonomy" id="857342"/>
    <lineage>
        <taxon>Eukaryota</taxon>
        <taxon>Fungi</taxon>
        <taxon>Dikarya</taxon>
        <taxon>Ascomycota</taxon>
        <taxon>Pezizomycotina</taxon>
        <taxon>Leotiomycetes</taxon>
        <taxon>Helotiales</taxon>
        <taxon>Amorphothecaceae</taxon>
        <taxon>Amorphotheca</taxon>
    </lineage>
</organism>
<protein>
    <recommendedName>
        <fullName evidence="2">AB hydrolase-1 domain-containing protein</fullName>
    </recommendedName>
</protein>
<dbReference type="SUPFAM" id="SSF53474">
    <property type="entry name" value="alpha/beta-Hydrolases"/>
    <property type="match status" value="1"/>
</dbReference>
<dbReference type="PANTHER" id="PTHR43798">
    <property type="entry name" value="MONOACYLGLYCEROL LIPASE"/>
    <property type="match status" value="1"/>
</dbReference>
<dbReference type="PANTHER" id="PTHR43798:SF5">
    <property type="entry name" value="MONOACYLGLYCEROL LIPASE ABHD6"/>
    <property type="match status" value="1"/>
</dbReference>
<dbReference type="RefSeq" id="XP_024724364.1">
    <property type="nucleotide sequence ID" value="XM_024866357.1"/>
</dbReference>
<dbReference type="PRINTS" id="PR00111">
    <property type="entry name" value="ABHYDROLASE"/>
</dbReference>
<keyword evidence="4" id="KW-1185">Reference proteome</keyword>
<dbReference type="InterPro" id="IPR000073">
    <property type="entry name" value="AB_hydrolase_1"/>
</dbReference>
<dbReference type="PRINTS" id="PR00412">
    <property type="entry name" value="EPOXHYDRLASE"/>
</dbReference>
<dbReference type="EMBL" id="KZ679007">
    <property type="protein sequence ID" value="PSS25765.1"/>
    <property type="molecule type" value="Genomic_DNA"/>
</dbReference>
<dbReference type="Gene3D" id="3.40.50.1820">
    <property type="entry name" value="alpha/beta hydrolase"/>
    <property type="match status" value="1"/>
</dbReference>
<dbReference type="GeneID" id="36574438"/>
<feature type="region of interest" description="Disordered" evidence="1">
    <location>
        <begin position="1"/>
        <end position="21"/>
    </location>
</feature>
<dbReference type="InterPro" id="IPR000639">
    <property type="entry name" value="Epox_hydrolase-like"/>
</dbReference>
<dbReference type="InterPro" id="IPR029058">
    <property type="entry name" value="AB_hydrolase_fold"/>
</dbReference>
<evidence type="ECO:0000259" key="2">
    <source>
        <dbReference type="Pfam" id="PF12697"/>
    </source>
</evidence>
<dbReference type="GO" id="GO:0046464">
    <property type="term" value="P:acylglycerol catabolic process"/>
    <property type="evidence" value="ECO:0007669"/>
    <property type="project" value="TreeGrafter"/>
</dbReference>
<feature type="domain" description="AB hydrolase-1" evidence="2">
    <location>
        <begin position="29"/>
        <end position="256"/>
    </location>
</feature>
<dbReference type="GO" id="GO:0016020">
    <property type="term" value="C:membrane"/>
    <property type="evidence" value="ECO:0007669"/>
    <property type="project" value="TreeGrafter"/>
</dbReference>
<name>A0A2T3BBR4_AMORE</name>
<evidence type="ECO:0000256" key="1">
    <source>
        <dbReference type="SAM" id="MobiDB-lite"/>
    </source>
</evidence>
<reference evidence="3 4" key="1">
    <citation type="journal article" date="2018" name="New Phytol.">
        <title>Comparative genomics and transcriptomics depict ericoid mycorrhizal fungi as versatile saprotrophs and plant mutualists.</title>
        <authorList>
            <person name="Martino E."/>
            <person name="Morin E."/>
            <person name="Grelet G.A."/>
            <person name="Kuo A."/>
            <person name="Kohler A."/>
            <person name="Daghino S."/>
            <person name="Barry K.W."/>
            <person name="Cichocki N."/>
            <person name="Clum A."/>
            <person name="Dockter R.B."/>
            <person name="Hainaut M."/>
            <person name="Kuo R.C."/>
            <person name="LaButti K."/>
            <person name="Lindahl B.D."/>
            <person name="Lindquist E.A."/>
            <person name="Lipzen A."/>
            <person name="Khouja H.R."/>
            <person name="Magnuson J."/>
            <person name="Murat C."/>
            <person name="Ohm R.A."/>
            <person name="Singer S.W."/>
            <person name="Spatafora J.W."/>
            <person name="Wang M."/>
            <person name="Veneault-Fourrey C."/>
            <person name="Henrissat B."/>
            <person name="Grigoriev I.V."/>
            <person name="Martin F.M."/>
            <person name="Perotto S."/>
        </authorList>
    </citation>
    <scope>NUCLEOTIDE SEQUENCE [LARGE SCALE GENOMIC DNA]</scope>
    <source>
        <strain evidence="3 4">ATCC 22711</strain>
    </source>
</reference>
<dbReference type="Proteomes" id="UP000241818">
    <property type="component" value="Unassembled WGS sequence"/>
</dbReference>
<accession>A0A2T3BBR4</accession>
<proteinExistence type="predicted"/>
<evidence type="ECO:0000313" key="3">
    <source>
        <dbReference type="EMBL" id="PSS25765.1"/>
    </source>
</evidence>
<gene>
    <name evidence="3" type="ORF">M430DRAFT_33359</name>
</gene>
<dbReference type="InterPro" id="IPR050266">
    <property type="entry name" value="AB_hydrolase_sf"/>
</dbReference>
<dbReference type="AlphaFoldDB" id="A0A2T3BBR4"/>
<dbReference type="GO" id="GO:0047372">
    <property type="term" value="F:monoacylglycerol lipase activity"/>
    <property type="evidence" value="ECO:0007669"/>
    <property type="project" value="TreeGrafter"/>
</dbReference>
<dbReference type="STRING" id="857342.A0A2T3BBR4"/>
<evidence type="ECO:0000313" key="4">
    <source>
        <dbReference type="Proteomes" id="UP000241818"/>
    </source>
</evidence>
<dbReference type="OrthoDB" id="2498029at2759"/>
<dbReference type="InParanoid" id="A0A2T3BBR4"/>
<dbReference type="Pfam" id="PF12697">
    <property type="entry name" value="Abhydrolase_6"/>
    <property type="match status" value="1"/>
</dbReference>
<sequence length="268" mass="27979">MPSVNINGKSIFYTDSPQEDNGSPRVTTVLIHGLGSSSCFYHPIIPKLQPVSRCLALDTPGSGLSTLGATEQSITTIADDILAFLDAVDVKGEVVVVGHSMGGILASRLAATKPERVRGVVLVGPVNPSAGAAKAFEDRIAAVKKDGLENLAATIPSAATGQKAGPLQRAFVRALILGTSPEGYISLCNVIAKAERPDYETIKAPVLLLAGGDDKTSPITGCEAILEAYGTSKEKKELKLLEGVGHWHCVEAPEEVGRLAAQFIKSIA</sequence>